<protein>
    <recommendedName>
        <fullName evidence="4">Secreted protein</fullName>
    </recommendedName>
</protein>
<feature type="chain" id="PRO_5043854957" description="Secreted protein" evidence="1">
    <location>
        <begin position="20"/>
        <end position="235"/>
    </location>
</feature>
<proteinExistence type="predicted"/>
<dbReference type="Proteomes" id="UP001157974">
    <property type="component" value="Unassembled WGS sequence"/>
</dbReference>
<evidence type="ECO:0000313" key="3">
    <source>
        <dbReference type="Proteomes" id="UP001157974"/>
    </source>
</evidence>
<keyword evidence="3" id="KW-1185">Reference proteome</keyword>
<reference evidence="2 3" key="1">
    <citation type="journal article" date="2023" name="Nat. Commun.">
        <title>Origin of minicircular mitochondrial genomes in red algae.</title>
        <authorList>
            <person name="Lee Y."/>
            <person name="Cho C.H."/>
            <person name="Lee Y.M."/>
            <person name="Park S.I."/>
            <person name="Yang J.H."/>
            <person name="West J.A."/>
            <person name="Bhattacharya D."/>
            <person name="Yoon H.S."/>
        </authorList>
    </citation>
    <scope>NUCLEOTIDE SEQUENCE [LARGE SCALE GENOMIC DNA]</scope>
    <source>
        <strain evidence="2 3">CCMP1338</strain>
        <tissue evidence="2">Whole cell</tissue>
    </source>
</reference>
<gene>
    <name evidence="2" type="ORF">NDN08_004909</name>
</gene>
<dbReference type="AlphaFoldDB" id="A0AAV8UHP8"/>
<dbReference type="EMBL" id="JAMWBK010000012">
    <property type="protein sequence ID" value="KAJ8901048.1"/>
    <property type="molecule type" value="Genomic_DNA"/>
</dbReference>
<feature type="signal peptide" evidence="1">
    <location>
        <begin position="1"/>
        <end position="19"/>
    </location>
</feature>
<evidence type="ECO:0008006" key="4">
    <source>
        <dbReference type="Google" id="ProtNLM"/>
    </source>
</evidence>
<comment type="caution">
    <text evidence="2">The sequence shown here is derived from an EMBL/GenBank/DDBJ whole genome shotgun (WGS) entry which is preliminary data.</text>
</comment>
<organism evidence="2 3">
    <name type="scientific">Rhodosorus marinus</name>
    <dbReference type="NCBI Taxonomy" id="101924"/>
    <lineage>
        <taxon>Eukaryota</taxon>
        <taxon>Rhodophyta</taxon>
        <taxon>Stylonematophyceae</taxon>
        <taxon>Stylonematales</taxon>
        <taxon>Stylonemataceae</taxon>
        <taxon>Rhodosorus</taxon>
    </lineage>
</organism>
<name>A0AAV8UHP8_9RHOD</name>
<keyword evidence="1" id="KW-0732">Signal</keyword>
<sequence length="235" mass="25503">MIRLLVLLAVCLGLFGASALTCQDDPNKSQFLIEEKCWDLEADGAVYGGLCMDNVARKGLPTEPGALTNCFRITYRVAGNNGLLKLRAGLWKTGDVIPKNKDRFTRRRRIAGINDPKIQLAKIDICPTDIEVEQLSCCGESMDFVAFAEISVPNPAVTPGPSSEPVSSGSPSVKKVWLTPHFSLEDCRLRLPNRDDQLICSTLLNCPPCTPESCLMGTGCVPLDTELLGCGFNNV</sequence>
<evidence type="ECO:0000256" key="1">
    <source>
        <dbReference type="SAM" id="SignalP"/>
    </source>
</evidence>
<accession>A0AAV8UHP8</accession>
<evidence type="ECO:0000313" key="2">
    <source>
        <dbReference type="EMBL" id="KAJ8901048.1"/>
    </source>
</evidence>